<accession>A0ABN1HXX2</accession>
<name>A0ABN1HXX2_9SPHN</name>
<feature type="transmembrane region" description="Helical" evidence="1">
    <location>
        <begin position="12"/>
        <end position="33"/>
    </location>
</feature>
<reference evidence="2 3" key="1">
    <citation type="journal article" date="2019" name="Int. J. Syst. Evol. Microbiol.">
        <title>The Global Catalogue of Microorganisms (GCM) 10K type strain sequencing project: providing services to taxonomists for standard genome sequencing and annotation.</title>
        <authorList>
            <consortium name="The Broad Institute Genomics Platform"/>
            <consortium name="The Broad Institute Genome Sequencing Center for Infectious Disease"/>
            <person name="Wu L."/>
            <person name="Ma J."/>
        </authorList>
    </citation>
    <scope>NUCLEOTIDE SEQUENCE [LARGE SCALE GENOMIC DNA]</scope>
    <source>
        <strain evidence="2 3">JCM 14603</strain>
    </source>
</reference>
<keyword evidence="1" id="KW-1133">Transmembrane helix</keyword>
<proteinExistence type="predicted"/>
<keyword evidence="1" id="KW-0472">Membrane</keyword>
<organism evidence="2 3">
    <name type="scientific">Sphingomonas insulae</name>
    <dbReference type="NCBI Taxonomy" id="424800"/>
    <lineage>
        <taxon>Bacteria</taxon>
        <taxon>Pseudomonadati</taxon>
        <taxon>Pseudomonadota</taxon>
        <taxon>Alphaproteobacteria</taxon>
        <taxon>Sphingomonadales</taxon>
        <taxon>Sphingomonadaceae</taxon>
        <taxon>Sphingomonas</taxon>
    </lineage>
</organism>
<dbReference type="EMBL" id="BAAAES010000009">
    <property type="protein sequence ID" value="GAA0672346.1"/>
    <property type="molecule type" value="Genomic_DNA"/>
</dbReference>
<evidence type="ECO:0000313" key="2">
    <source>
        <dbReference type="EMBL" id="GAA0672346.1"/>
    </source>
</evidence>
<evidence type="ECO:0000256" key="1">
    <source>
        <dbReference type="SAM" id="Phobius"/>
    </source>
</evidence>
<protein>
    <recommendedName>
        <fullName evidence="4">Major facilitator superfamily (MFS) profile domain-containing protein</fullName>
    </recommendedName>
</protein>
<comment type="caution">
    <text evidence="2">The sequence shown here is derived from an EMBL/GenBank/DDBJ whole genome shotgun (WGS) entry which is preliminary data.</text>
</comment>
<sequence>MSRDDALARRRWLGMVGSRIVGSAGAVFGLVLAARAHDWPVKVLGVAITLSALAVVAIVPASLAHRWRTPPQP</sequence>
<evidence type="ECO:0008006" key="4">
    <source>
        <dbReference type="Google" id="ProtNLM"/>
    </source>
</evidence>
<keyword evidence="3" id="KW-1185">Reference proteome</keyword>
<dbReference type="Proteomes" id="UP001500238">
    <property type="component" value="Unassembled WGS sequence"/>
</dbReference>
<feature type="transmembrane region" description="Helical" evidence="1">
    <location>
        <begin position="39"/>
        <end position="63"/>
    </location>
</feature>
<keyword evidence="1" id="KW-0812">Transmembrane</keyword>
<evidence type="ECO:0000313" key="3">
    <source>
        <dbReference type="Proteomes" id="UP001500238"/>
    </source>
</evidence>
<gene>
    <name evidence="2" type="ORF">GCM10009102_24460</name>
</gene>
<dbReference type="RefSeq" id="WP_243848303.1">
    <property type="nucleotide sequence ID" value="NZ_BAAAES010000009.1"/>
</dbReference>